<feature type="transmembrane region" description="Helical" evidence="1">
    <location>
        <begin position="73"/>
        <end position="90"/>
    </location>
</feature>
<keyword evidence="1" id="KW-0812">Transmembrane</keyword>
<keyword evidence="1" id="KW-0472">Membrane</keyword>
<reference evidence="3 4" key="1">
    <citation type="submission" date="2020-08" db="EMBL/GenBank/DDBJ databases">
        <title>Genomic Encyclopedia of Type Strains, Phase III (KMG-III): the genomes of soil and plant-associated and newly described type strains.</title>
        <authorList>
            <person name="Whitman W."/>
        </authorList>
    </citation>
    <scope>NUCLEOTIDE SEQUENCE [LARGE SCALE GENOMIC DNA]</scope>
    <source>
        <strain evidence="3 4">CECT 7015</strain>
    </source>
</reference>
<feature type="transmembrane region" description="Helical" evidence="1">
    <location>
        <begin position="210"/>
        <end position="229"/>
    </location>
</feature>
<sequence length="349" mass="38646">MNYVPALDGVRAIAVLTVIVFHTFYDRFPGGYIGVDLFFVLSGYLITSNLLAEWENCGRIDMPRFWLRRVRRLAPGLYVFLACLAFAALFTKIRNDVLEAIGFAATYTMNWARAFELGPDTVLAHTWSLAIEQQFYLIWPIVLSALLAKAGRRGAPLAILALILAVLGWRIALEAMHAPGTRIYNGFDTRADALLIGCLLAFLPNLPRTWSPWLFWSASLVGYLFVLFGNNGQWSLIWGFTAFAAVAAIWIAAAASAVTGQFAHTLLTLEPLVAIGRISYGMYLWHYPILLVLKSLDLPSGVTINLELLLTISVAAASFHWIERPFLTKGSRSIVRYGQALEPVASTVS</sequence>
<proteinExistence type="predicted"/>
<feature type="transmembrane region" description="Helical" evidence="1">
    <location>
        <begin position="272"/>
        <end position="292"/>
    </location>
</feature>
<protein>
    <submittedName>
        <fullName evidence="3">Peptidoglycan/LPS O-acetylase OafA/YrhL</fullName>
    </submittedName>
</protein>
<dbReference type="GO" id="GO:0009103">
    <property type="term" value="P:lipopolysaccharide biosynthetic process"/>
    <property type="evidence" value="ECO:0007669"/>
    <property type="project" value="TreeGrafter"/>
</dbReference>
<feature type="transmembrane region" description="Helical" evidence="1">
    <location>
        <begin position="7"/>
        <end position="25"/>
    </location>
</feature>
<organism evidence="3 4">
    <name type="scientific">Phyllobacterium trifolii</name>
    <dbReference type="NCBI Taxonomy" id="300193"/>
    <lineage>
        <taxon>Bacteria</taxon>
        <taxon>Pseudomonadati</taxon>
        <taxon>Pseudomonadota</taxon>
        <taxon>Alphaproteobacteria</taxon>
        <taxon>Hyphomicrobiales</taxon>
        <taxon>Phyllobacteriaceae</taxon>
        <taxon>Phyllobacterium</taxon>
    </lineage>
</organism>
<evidence type="ECO:0000256" key="1">
    <source>
        <dbReference type="SAM" id="Phobius"/>
    </source>
</evidence>
<evidence type="ECO:0000259" key="2">
    <source>
        <dbReference type="Pfam" id="PF01757"/>
    </source>
</evidence>
<evidence type="ECO:0000313" key="4">
    <source>
        <dbReference type="Proteomes" id="UP000554520"/>
    </source>
</evidence>
<feature type="transmembrane region" description="Helical" evidence="1">
    <location>
        <begin position="127"/>
        <end position="148"/>
    </location>
</feature>
<dbReference type="AlphaFoldDB" id="A0A839UEN7"/>
<feature type="transmembrane region" description="Helical" evidence="1">
    <location>
        <begin position="304"/>
        <end position="322"/>
    </location>
</feature>
<dbReference type="PANTHER" id="PTHR23028">
    <property type="entry name" value="ACETYLTRANSFERASE"/>
    <property type="match status" value="1"/>
</dbReference>
<feature type="transmembrane region" description="Helical" evidence="1">
    <location>
        <begin position="236"/>
        <end position="260"/>
    </location>
</feature>
<accession>A0A839UEN7</accession>
<feature type="domain" description="Acyltransferase 3" evidence="2">
    <location>
        <begin position="5"/>
        <end position="318"/>
    </location>
</feature>
<gene>
    <name evidence="3" type="ORF">FHS21_005465</name>
</gene>
<comment type="caution">
    <text evidence="3">The sequence shown here is derived from an EMBL/GenBank/DDBJ whole genome shotgun (WGS) entry which is preliminary data.</text>
</comment>
<keyword evidence="4" id="KW-1185">Reference proteome</keyword>
<dbReference type="GO" id="GO:0016747">
    <property type="term" value="F:acyltransferase activity, transferring groups other than amino-acyl groups"/>
    <property type="evidence" value="ECO:0007669"/>
    <property type="project" value="InterPro"/>
</dbReference>
<name>A0A839UEN7_9HYPH</name>
<evidence type="ECO:0000313" key="3">
    <source>
        <dbReference type="EMBL" id="MBB3149017.1"/>
    </source>
</evidence>
<dbReference type="InterPro" id="IPR050879">
    <property type="entry name" value="Acyltransferase_3"/>
</dbReference>
<dbReference type="InterPro" id="IPR002656">
    <property type="entry name" value="Acyl_transf_3_dom"/>
</dbReference>
<dbReference type="GO" id="GO:0016020">
    <property type="term" value="C:membrane"/>
    <property type="evidence" value="ECO:0007669"/>
    <property type="project" value="TreeGrafter"/>
</dbReference>
<dbReference type="PANTHER" id="PTHR23028:SF53">
    <property type="entry name" value="ACYL_TRANSF_3 DOMAIN-CONTAINING PROTEIN"/>
    <property type="match status" value="1"/>
</dbReference>
<dbReference type="RefSeq" id="WP_112531756.1">
    <property type="nucleotide sequence ID" value="NZ_JACHXN010000025.1"/>
</dbReference>
<dbReference type="Proteomes" id="UP000554520">
    <property type="component" value="Unassembled WGS sequence"/>
</dbReference>
<dbReference type="Pfam" id="PF01757">
    <property type="entry name" value="Acyl_transf_3"/>
    <property type="match status" value="1"/>
</dbReference>
<feature type="transmembrane region" description="Helical" evidence="1">
    <location>
        <begin position="155"/>
        <end position="172"/>
    </location>
</feature>
<dbReference type="EMBL" id="JACHXN010000025">
    <property type="protein sequence ID" value="MBB3149017.1"/>
    <property type="molecule type" value="Genomic_DNA"/>
</dbReference>
<feature type="transmembrane region" description="Helical" evidence="1">
    <location>
        <begin position="31"/>
        <end position="52"/>
    </location>
</feature>
<keyword evidence="1" id="KW-1133">Transmembrane helix</keyword>